<dbReference type="PANTHER" id="PTHR30602">
    <property type="entry name" value="AMINO-ACID ACETYLTRANSFERASE"/>
    <property type="match status" value="1"/>
</dbReference>
<dbReference type="Gene3D" id="3.40.1160.10">
    <property type="entry name" value="Acetylglutamate kinase-like"/>
    <property type="match status" value="1"/>
</dbReference>
<dbReference type="SUPFAM" id="SSF53633">
    <property type="entry name" value="Carbamate kinase-like"/>
    <property type="match status" value="2"/>
</dbReference>
<dbReference type="PROSITE" id="PS51186">
    <property type="entry name" value="GNAT"/>
    <property type="match status" value="1"/>
</dbReference>
<feature type="domain" description="N-acetyltransferase" evidence="7">
    <location>
        <begin position="388"/>
        <end position="536"/>
    </location>
</feature>
<dbReference type="SUPFAM" id="SSF55729">
    <property type="entry name" value="Acyl-CoA N-acyltransferases (Nat)"/>
    <property type="match status" value="1"/>
</dbReference>
<dbReference type="CDD" id="cd04301">
    <property type="entry name" value="NAT_SF"/>
    <property type="match status" value="1"/>
</dbReference>
<dbReference type="Proteomes" id="UP001058974">
    <property type="component" value="Chromosome 2"/>
</dbReference>
<sequence length="551" mass="61217">MAACTWKVPITLPNYYQRENQTLFSHDPIFCSFGSKLRSESLNNCCLVVKQSKFMVRGCGCEDDYGETEEDKYFVKVLRESKPYLSIHRARVFVVLISAQIVAEADYFNAILKDIAFLHHLGIRFVLVPGTHVQIDKLLTERDMVIIVDGMMLVSVLQVRRGVVDGIDYGSTGEVKKVDVTRMRERLDGGCIVILTNLGYSSSGEVLNCNTYEVATACALAIGADKLICVIDGPILDENERLIRFLPLEEADMLIRKRAKQSETAATYVKAVDEEGFNHVEHNNFNGTVKSPPNGEHITEWHKAFFHNGVGFENGDGLGNSEQGFAIGGQERLSRMNGYLSELAAAAFVCRGGVQRVHLLDGTISGVLLLELFKRDGMGTMVASDLYEGTRMAQKKDLSGIKQIMQPLAASGILVKRTDEELLQALDNFVVVEREGQIIACGGLFPYFEEKCAEVAAIAVSPDCRGQGQGDKLLDYMEKKAAFLGLNKLFLLTTRTADWFVRRGFSECSIDYIPEKKKKTINLSRNSKYYMKELLPNKSGITIGGNKFASN</sequence>
<keyword evidence="9" id="KW-1185">Reference proteome</keyword>
<dbReference type="Pfam" id="PF00696">
    <property type="entry name" value="AA_kinase"/>
    <property type="match status" value="1"/>
</dbReference>
<evidence type="ECO:0000313" key="9">
    <source>
        <dbReference type="Proteomes" id="UP001058974"/>
    </source>
</evidence>
<keyword evidence="4" id="KW-0808">Transferase</keyword>
<comment type="similarity">
    <text evidence="2">Belongs to the acetyltransferase family. ArgA subfamily.</text>
</comment>
<evidence type="ECO:0000259" key="7">
    <source>
        <dbReference type="PROSITE" id="PS51186"/>
    </source>
</evidence>
<evidence type="ECO:0000256" key="1">
    <source>
        <dbReference type="ARBA" id="ARBA00004925"/>
    </source>
</evidence>
<comment type="pathway">
    <text evidence="1">Amino-acid biosynthesis; L-arginine biosynthesis; N(2)-acetyl-L-ornithine from L-glutamate: step 1/4.</text>
</comment>
<dbReference type="Gramene" id="Psat02G0502800-T3">
    <property type="protein sequence ID" value="KAI5439474.1"/>
    <property type="gene ID" value="KIW84_025028"/>
</dbReference>
<dbReference type="EC" id="2.3.1.1" evidence="3"/>
<dbReference type="GO" id="GO:0006526">
    <property type="term" value="P:L-arginine biosynthetic process"/>
    <property type="evidence" value="ECO:0007669"/>
    <property type="project" value="InterPro"/>
</dbReference>
<dbReference type="InterPro" id="IPR000182">
    <property type="entry name" value="GNAT_dom"/>
</dbReference>
<proteinExistence type="inferred from homology"/>
<dbReference type="Gene3D" id="3.40.630.30">
    <property type="match status" value="1"/>
</dbReference>
<evidence type="ECO:0000256" key="6">
    <source>
        <dbReference type="ARBA" id="ARBA00048372"/>
    </source>
</evidence>
<comment type="caution">
    <text evidence="8">The sequence shown here is derived from an EMBL/GenBank/DDBJ whole genome shotgun (WGS) entry which is preliminary data.</text>
</comment>
<evidence type="ECO:0000256" key="2">
    <source>
        <dbReference type="ARBA" id="ARBA00009145"/>
    </source>
</evidence>
<reference evidence="8 9" key="1">
    <citation type="journal article" date="2022" name="Nat. Genet.">
        <title>Improved pea reference genome and pan-genome highlight genomic features and evolutionary characteristics.</title>
        <authorList>
            <person name="Yang T."/>
            <person name="Liu R."/>
            <person name="Luo Y."/>
            <person name="Hu S."/>
            <person name="Wang D."/>
            <person name="Wang C."/>
            <person name="Pandey M.K."/>
            <person name="Ge S."/>
            <person name="Xu Q."/>
            <person name="Li N."/>
            <person name="Li G."/>
            <person name="Huang Y."/>
            <person name="Saxena R.K."/>
            <person name="Ji Y."/>
            <person name="Li M."/>
            <person name="Yan X."/>
            <person name="He Y."/>
            <person name="Liu Y."/>
            <person name="Wang X."/>
            <person name="Xiang C."/>
            <person name="Varshney R.K."/>
            <person name="Ding H."/>
            <person name="Gao S."/>
            <person name="Zong X."/>
        </authorList>
    </citation>
    <scope>NUCLEOTIDE SEQUENCE [LARGE SCALE GENOMIC DNA]</scope>
    <source>
        <strain evidence="8 9">cv. Zhongwan 6</strain>
    </source>
</reference>
<name>A0A9D4YJ84_PEA</name>
<dbReference type="PANTHER" id="PTHR30602:SF12">
    <property type="entry name" value="AMINO-ACID ACETYLTRANSFERASE NAGS1, CHLOROPLASTIC-RELATED"/>
    <property type="match status" value="1"/>
</dbReference>
<dbReference type="InterPro" id="IPR001048">
    <property type="entry name" value="Asp/Glu/Uridylate_kinase"/>
</dbReference>
<evidence type="ECO:0000256" key="5">
    <source>
        <dbReference type="ARBA" id="ARBA00023315"/>
    </source>
</evidence>
<evidence type="ECO:0000256" key="3">
    <source>
        <dbReference type="ARBA" id="ARBA00012697"/>
    </source>
</evidence>
<dbReference type="PIRSF" id="PIRSF000423">
    <property type="entry name" value="ArgA"/>
    <property type="match status" value="1"/>
</dbReference>
<evidence type="ECO:0000256" key="4">
    <source>
        <dbReference type="ARBA" id="ARBA00022679"/>
    </source>
</evidence>
<protein>
    <recommendedName>
        <fullName evidence="3">amino-acid N-acetyltransferase</fullName>
        <ecNumber evidence="3">2.3.1.1</ecNumber>
    </recommendedName>
</protein>
<dbReference type="InterPro" id="IPR016181">
    <property type="entry name" value="Acyl_CoA_acyltransferase"/>
</dbReference>
<evidence type="ECO:0000313" key="8">
    <source>
        <dbReference type="EMBL" id="KAI5439474.1"/>
    </source>
</evidence>
<dbReference type="AlphaFoldDB" id="A0A9D4YJ84"/>
<dbReference type="Pfam" id="PF00583">
    <property type="entry name" value="Acetyltransf_1"/>
    <property type="match status" value="1"/>
</dbReference>
<keyword evidence="5" id="KW-0012">Acyltransferase</keyword>
<gene>
    <name evidence="8" type="ORF">KIW84_025028</name>
</gene>
<dbReference type="GO" id="GO:0004042">
    <property type="term" value="F:L-glutamate N-acetyltransferase activity"/>
    <property type="evidence" value="ECO:0007669"/>
    <property type="project" value="InterPro"/>
</dbReference>
<dbReference type="InterPro" id="IPR036393">
    <property type="entry name" value="AceGlu_kinase-like_sf"/>
</dbReference>
<comment type="catalytic activity">
    <reaction evidence="6">
        <text>L-glutamate + acetyl-CoA = N-acetyl-L-glutamate + CoA + H(+)</text>
        <dbReference type="Rhea" id="RHEA:24292"/>
        <dbReference type="ChEBI" id="CHEBI:15378"/>
        <dbReference type="ChEBI" id="CHEBI:29985"/>
        <dbReference type="ChEBI" id="CHEBI:44337"/>
        <dbReference type="ChEBI" id="CHEBI:57287"/>
        <dbReference type="ChEBI" id="CHEBI:57288"/>
        <dbReference type="EC" id="2.3.1.1"/>
    </reaction>
</comment>
<dbReference type="HAMAP" id="MF_01105">
    <property type="entry name" value="N_acetyl_glu_synth"/>
    <property type="match status" value="1"/>
</dbReference>
<dbReference type="NCBIfam" id="TIGR01890">
    <property type="entry name" value="N-Ac-Glu-synth"/>
    <property type="match status" value="1"/>
</dbReference>
<dbReference type="EMBL" id="JAMSHJ010000002">
    <property type="protein sequence ID" value="KAI5439474.1"/>
    <property type="molecule type" value="Genomic_DNA"/>
</dbReference>
<dbReference type="GO" id="GO:0005737">
    <property type="term" value="C:cytoplasm"/>
    <property type="evidence" value="ECO:0007669"/>
    <property type="project" value="InterPro"/>
</dbReference>
<dbReference type="InterPro" id="IPR010167">
    <property type="entry name" value="NH2A_AcTrfase"/>
</dbReference>
<accession>A0A9D4YJ84</accession>
<organism evidence="8 9">
    <name type="scientific">Pisum sativum</name>
    <name type="common">Garden pea</name>
    <name type="synonym">Lathyrus oleraceus</name>
    <dbReference type="NCBI Taxonomy" id="3888"/>
    <lineage>
        <taxon>Eukaryota</taxon>
        <taxon>Viridiplantae</taxon>
        <taxon>Streptophyta</taxon>
        <taxon>Embryophyta</taxon>
        <taxon>Tracheophyta</taxon>
        <taxon>Spermatophyta</taxon>
        <taxon>Magnoliopsida</taxon>
        <taxon>eudicotyledons</taxon>
        <taxon>Gunneridae</taxon>
        <taxon>Pentapetalae</taxon>
        <taxon>rosids</taxon>
        <taxon>fabids</taxon>
        <taxon>Fabales</taxon>
        <taxon>Fabaceae</taxon>
        <taxon>Papilionoideae</taxon>
        <taxon>50 kb inversion clade</taxon>
        <taxon>NPAAA clade</taxon>
        <taxon>Hologalegina</taxon>
        <taxon>IRL clade</taxon>
        <taxon>Fabeae</taxon>
        <taxon>Lathyrus</taxon>
    </lineage>
</organism>